<dbReference type="CDD" id="cd00112">
    <property type="entry name" value="LDLa"/>
    <property type="match status" value="4"/>
</dbReference>
<evidence type="ECO:0000256" key="2">
    <source>
        <dbReference type="ARBA" id="ARBA00022692"/>
    </source>
</evidence>
<dbReference type="OrthoDB" id="19606at2759"/>
<dbReference type="KEGG" id="bbel:109484555"/>
<name>A0A6P5AB20_BRABE</name>
<feature type="disulfide bond" evidence="7">
    <location>
        <begin position="121"/>
        <end position="139"/>
    </location>
</feature>
<keyword evidence="12" id="KW-0675">Receptor</keyword>
<keyword evidence="10" id="KW-0732">Signal</keyword>
<feature type="disulfide bond" evidence="7">
    <location>
        <begin position="114"/>
        <end position="126"/>
    </location>
</feature>
<evidence type="ECO:0000256" key="4">
    <source>
        <dbReference type="ARBA" id="ARBA00022989"/>
    </source>
</evidence>
<evidence type="ECO:0000313" key="12">
    <source>
        <dbReference type="RefSeq" id="XP_019643434.1"/>
    </source>
</evidence>
<feature type="region of interest" description="Disordered" evidence="8">
    <location>
        <begin position="337"/>
        <end position="372"/>
    </location>
</feature>
<dbReference type="Gene3D" id="4.10.400.10">
    <property type="entry name" value="Low-density Lipoprotein Receptor"/>
    <property type="match status" value="4"/>
</dbReference>
<dbReference type="PANTHER" id="PTHR24270:SF62">
    <property type="entry name" value="LOW-DENSITY LIPOPROTEIN RECEPTOR-RELATED PROTEIN 2"/>
    <property type="match status" value="1"/>
</dbReference>
<dbReference type="RefSeq" id="XP_019643434.1">
    <property type="nucleotide sequence ID" value="XM_019787875.1"/>
</dbReference>
<feature type="disulfide bond" evidence="7">
    <location>
        <begin position="157"/>
        <end position="175"/>
    </location>
</feature>
<dbReference type="InterPro" id="IPR036055">
    <property type="entry name" value="LDL_receptor-like_sf"/>
</dbReference>
<evidence type="ECO:0000256" key="9">
    <source>
        <dbReference type="SAM" id="Phobius"/>
    </source>
</evidence>
<comment type="caution">
    <text evidence="7">Lacks conserved residue(s) required for the propagation of feature annotation.</text>
</comment>
<feature type="disulfide bond" evidence="7">
    <location>
        <begin position="84"/>
        <end position="102"/>
    </location>
</feature>
<reference evidence="12" key="1">
    <citation type="submission" date="2025-08" db="UniProtKB">
        <authorList>
            <consortium name="RefSeq"/>
        </authorList>
    </citation>
    <scope>IDENTIFICATION</scope>
    <source>
        <tissue evidence="12">Gonad</tissue>
    </source>
</reference>
<feature type="disulfide bond" evidence="7">
    <location>
        <begin position="77"/>
        <end position="89"/>
    </location>
</feature>
<evidence type="ECO:0000256" key="10">
    <source>
        <dbReference type="SAM" id="SignalP"/>
    </source>
</evidence>
<comment type="subcellular location">
    <subcellularLocation>
        <location evidence="1">Membrane</location>
        <topology evidence="1">Single-pass membrane protein</topology>
    </subcellularLocation>
</comment>
<evidence type="ECO:0000256" key="6">
    <source>
        <dbReference type="ARBA" id="ARBA00023157"/>
    </source>
</evidence>
<dbReference type="AlphaFoldDB" id="A0A6P5AB20"/>
<dbReference type="GeneID" id="109484555"/>
<keyword evidence="6 7" id="KW-1015">Disulfide bond</keyword>
<evidence type="ECO:0000256" key="8">
    <source>
        <dbReference type="SAM" id="MobiDB-lite"/>
    </source>
</evidence>
<feature type="region of interest" description="Disordered" evidence="8">
    <location>
        <begin position="295"/>
        <end position="320"/>
    </location>
</feature>
<evidence type="ECO:0000256" key="3">
    <source>
        <dbReference type="ARBA" id="ARBA00022737"/>
    </source>
</evidence>
<evidence type="ECO:0000256" key="5">
    <source>
        <dbReference type="ARBA" id="ARBA00023136"/>
    </source>
</evidence>
<keyword evidence="2 9" id="KW-0812">Transmembrane</keyword>
<dbReference type="PANTHER" id="PTHR24270">
    <property type="entry name" value="LOW-DENSITY LIPOPROTEIN RECEPTOR-RELATED"/>
    <property type="match status" value="1"/>
</dbReference>
<feature type="disulfide bond" evidence="7">
    <location>
        <begin position="96"/>
        <end position="111"/>
    </location>
</feature>
<dbReference type="InterPro" id="IPR050685">
    <property type="entry name" value="LDLR"/>
</dbReference>
<dbReference type="PROSITE" id="PS50068">
    <property type="entry name" value="LDLRA_2"/>
    <property type="match status" value="4"/>
</dbReference>
<feature type="compositionally biased region" description="Low complexity" evidence="8">
    <location>
        <begin position="300"/>
        <end position="320"/>
    </location>
</feature>
<keyword evidence="5 9" id="KW-0472">Membrane</keyword>
<feature type="compositionally biased region" description="Low complexity" evidence="8">
    <location>
        <begin position="359"/>
        <end position="372"/>
    </location>
</feature>
<dbReference type="GO" id="GO:0005886">
    <property type="term" value="C:plasma membrane"/>
    <property type="evidence" value="ECO:0007669"/>
    <property type="project" value="TreeGrafter"/>
</dbReference>
<dbReference type="GO" id="GO:0016192">
    <property type="term" value="P:vesicle-mediated transport"/>
    <property type="evidence" value="ECO:0007669"/>
    <property type="project" value="UniProtKB-ARBA"/>
</dbReference>
<dbReference type="InterPro" id="IPR002172">
    <property type="entry name" value="LDrepeatLR_classA_rpt"/>
</dbReference>
<accession>A0A6P5AB20</accession>
<dbReference type="Proteomes" id="UP000515135">
    <property type="component" value="Unplaced"/>
</dbReference>
<dbReference type="SMART" id="SM00192">
    <property type="entry name" value="LDLa"/>
    <property type="match status" value="4"/>
</dbReference>
<feature type="disulfide bond" evidence="7">
    <location>
        <begin position="60"/>
        <end position="75"/>
    </location>
</feature>
<feature type="disulfide bond" evidence="7">
    <location>
        <begin position="133"/>
        <end position="148"/>
    </location>
</feature>
<sequence length="372" mass="40909">MENFRAQGRRLGPFIFFLWCLCELCAAYNNTTTVVPPSTTTRDCFTCDLTRRCIPYERECDGIPDCEDRTDELNCTCGLDQFRCDTGLCISNDLSCNGEDNCGDSSDERACSACKGWQYACANGRCIRWDLECDNRDDCGDASDELHCVCPSPQKKCATYGCVRSDQECDGLYHCEDKSDEEDCLPELRWDVWLEIGVAIFFVLIFSIVCAATRCCMGPPKSHSPRRRQQAEDPGLELANLGQANPMFDDHPPAYDACVPPDTIWTTSQSGLHGNPAVSCPDIVIVHNDNIEPENTQTRSTQSVNNVNTTTGNNTNTDSVSETVSVASTLPAYDDYTKYPTAPPGGETEVKQYITDGASPLQSVGSSLQSVS</sequence>
<feature type="signal peptide" evidence="10">
    <location>
        <begin position="1"/>
        <end position="27"/>
    </location>
</feature>
<proteinExistence type="predicted"/>
<dbReference type="SUPFAM" id="SSF57424">
    <property type="entry name" value="LDL receptor-like module"/>
    <property type="match status" value="4"/>
</dbReference>
<evidence type="ECO:0000256" key="7">
    <source>
        <dbReference type="PROSITE-ProRule" id="PRU00124"/>
    </source>
</evidence>
<organism evidence="11 12">
    <name type="scientific">Branchiostoma belcheri</name>
    <name type="common">Amphioxus</name>
    <dbReference type="NCBI Taxonomy" id="7741"/>
    <lineage>
        <taxon>Eukaryota</taxon>
        <taxon>Metazoa</taxon>
        <taxon>Chordata</taxon>
        <taxon>Cephalochordata</taxon>
        <taxon>Leptocardii</taxon>
        <taxon>Amphioxiformes</taxon>
        <taxon>Branchiostomatidae</taxon>
        <taxon>Branchiostoma</taxon>
    </lineage>
</organism>
<feature type="chain" id="PRO_5027553308" evidence="10">
    <location>
        <begin position="28"/>
        <end position="372"/>
    </location>
</feature>
<keyword evidence="11" id="KW-1185">Reference proteome</keyword>
<evidence type="ECO:0000313" key="11">
    <source>
        <dbReference type="Proteomes" id="UP000515135"/>
    </source>
</evidence>
<keyword evidence="4 9" id="KW-1133">Transmembrane helix</keyword>
<evidence type="ECO:0000256" key="1">
    <source>
        <dbReference type="ARBA" id="ARBA00004167"/>
    </source>
</evidence>
<protein>
    <submittedName>
        <fullName evidence="12">Vitellogenin receptor</fullName>
    </submittedName>
</protein>
<keyword evidence="3" id="KW-0677">Repeat</keyword>
<dbReference type="Pfam" id="PF00057">
    <property type="entry name" value="Ldl_recept_a"/>
    <property type="match status" value="4"/>
</dbReference>
<feature type="disulfide bond" evidence="7">
    <location>
        <begin position="150"/>
        <end position="162"/>
    </location>
</feature>
<feature type="transmembrane region" description="Helical" evidence="9">
    <location>
        <begin position="192"/>
        <end position="217"/>
    </location>
</feature>
<feature type="disulfide bond" evidence="7">
    <location>
        <begin position="169"/>
        <end position="184"/>
    </location>
</feature>
<gene>
    <name evidence="12" type="primary">LOC109484555</name>
</gene>
<dbReference type="PRINTS" id="PR00261">
    <property type="entry name" value="LDLRECEPTOR"/>
</dbReference>